<gene>
    <name evidence="3" type="ORF">PRZ48_014273</name>
</gene>
<proteinExistence type="predicted"/>
<dbReference type="SUPFAM" id="SSF52266">
    <property type="entry name" value="SGNH hydrolase"/>
    <property type="match status" value="1"/>
</dbReference>
<dbReference type="EMBL" id="JAXOVC010000013">
    <property type="protein sequence ID" value="KAK4494917.1"/>
    <property type="molecule type" value="Genomic_DNA"/>
</dbReference>
<dbReference type="PANTHER" id="PTHR30383:SF5">
    <property type="entry name" value="SGNH HYDROLASE-TYPE ESTERASE DOMAIN-CONTAINING PROTEIN"/>
    <property type="match status" value="1"/>
</dbReference>
<keyword evidence="4" id="KW-1185">Reference proteome</keyword>
<dbReference type="Proteomes" id="UP001305779">
    <property type="component" value="Unassembled WGS sequence"/>
</dbReference>
<evidence type="ECO:0000259" key="2">
    <source>
        <dbReference type="Pfam" id="PF13472"/>
    </source>
</evidence>
<feature type="signal peptide" evidence="1">
    <location>
        <begin position="1"/>
        <end position="21"/>
    </location>
</feature>
<reference evidence="3 4" key="1">
    <citation type="journal article" date="2023" name="G3 (Bethesda)">
        <title>A chromosome-level genome assembly of Zasmidium syzygii isolated from banana leaves.</title>
        <authorList>
            <person name="van Westerhoven A.C."/>
            <person name="Mehrabi R."/>
            <person name="Talebi R."/>
            <person name="Steentjes M.B.F."/>
            <person name="Corcolon B."/>
            <person name="Chong P.A."/>
            <person name="Kema G.H.J."/>
            <person name="Seidl M.F."/>
        </authorList>
    </citation>
    <scope>NUCLEOTIDE SEQUENCE [LARGE SCALE GENOMIC DNA]</scope>
    <source>
        <strain evidence="3 4">P124</strain>
    </source>
</reference>
<accession>A0ABR0E0H1</accession>
<sequence length="246" mass="26487">MYNFRSLLVSALSLSPYLATAAPTAAIPTELRILPLGDSITYGYASPDGNGYRLKLLNDLKADGDKVVFAGTVHNGTMVDNWNAGYPGKTIQYIGSQAPSSLKQYPNIVLLMAGTNDMNANPSISTEGDDPKAAISRLDTLVGQIFKAVPNTVVLLGKIPNIADAGQETRTQQFNKLVPGIVTNRANSGQHIKLVDMSVIQANQTIDGIHPDEAHYQLMGDIWYQGIKALPSDWIQKPVGPDPVRS</sequence>
<dbReference type="InterPro" id="IPR036514">
    <property type="entry name" value="SGNH_hydro_sf"/>
</dbReference>
<feature type="chain" id="PRO_5046581393" description="SGNH hydrolase-type esterase domain-containing protein" evidence="1">
    <location>
        <begin position="22"/>
        <end position="246"/>
    </location>
</feature>
<evidence type="ECO:0000313" key="3">
    <source>
        <dbReference type="EMBL" id="KAK4494917.1"/>
    </source>
</evidence>
<evidence type="ECO:0000313" key="4">
    <source>
        <dbReference type="Proteomes" id="UP001305779"/>
    </source>
</evidence>
<comment type="caution">
    <text evidence="3">The sequence shown here is derived from an EMBL/GenBank/DDBJ whole genome shotgun (WGS) entry which is preliminary data.</text>
</comment>
<dbReference type="Pfam" id="PF13472">
    <property type="entry name" value="Lipase_GDSL_2"/>
    <property type="match status" value="1"/>
</dbReference>
<name>A0ABR0E0H1_ZASCE</name>
<dbReference type="PANTHER" id="PTHR30383">
    <property type="entry name" value="THIOESTERASE 1/PROTEASE 1/LYSOPHOSPHOLIPASE L1"/>
    <property type="match status" value="1"/>
</dbReference>
<organism evidence="3 4">
    <name type="scientific">Zasmidium cellare</name>
    <name type="common">Wine cellar mold</name>
    <name type="synonym">Racodium cellare</name>
    <dbReference type="NCBI Taxonomy" id="395010"/>
    <lineage>
        <taxon>Eukaryota</taxon>
        <taxon>Fungi</taxon>
        <taxon>Dikarya</taxon>
        <taxon>Ascomycota</taxon>
        <taxon>Pezizomycotina</taxon>
        <taxon>Dothideomycetes</taxon>
        <taxon>Dothideomycetidae</taxon>
        <taxon>Mycosphaerellales</taxon>
        <taxon>Mycosphaerellaceae</taxon>
        <taxon>Zasmidium</taxon>
    </lineage>
</organism>
<dbReference type="CDD" id="cd01833">
    <property type="entry name" value="XynB_like"/>
    <property type="match status" value="1"/>
</dbReference>
<dbReference type="Gene3D" id="3.40.50.1110">
    <property type="entry name" value="SGNH hydrolase"/>
    <property type="match status" value="1"/>
</dbReference>
<feature type="domain" description="SGNH hydrolase-type esterase" evidence="2">
    <location>
        <begin position="36"/>
        <end position="218"/>
    </location>
</feature>
<protein>
    <recommendedName>
        <fullName evidence="2">SGNH hydrolase-type esterase domain-containing protein</fullName>
    </recommendedName>
</protein>
<evidence type="ECO:0000256" key="1">
    <source>
        <dbReference type="SAM" id="SignalP"/>
    </source>
</evidence>
<keyword evidence="1" id="KW-0732">Signal</keyword>
<dbReference type="InterPro" id="IPR013830">
    <property type="entry name" value="SGNH_hydro"/>
</dbReference>
<dbReference type="InterPro" id="IPR051532">
    <property type="entry name" value="Ester_Hydrolysis_Enzymes"/>
</dbReference>